<reference evidence="2 3" key="1">
    <citation type="submission" date="2017-06" db="EMBL/GenBank/DDBJ databases">
        <authorList>
            <person name="Kim H.J."/>
            <person name="Triplett B.A."/>
        </authorList>
    </citation>
    <scope>NUCLEOTIDE SEQUENCE [LARGE SCALE GENOMIC DNA]</scope>
    <source>
        <strain evidence="2 3">DSM 43151</strain>
    </source>
</reference>
<protein>
    <submittedName>
        <fullName evidence="2">Uncharacterized protein</fullName>
    </submittedName>
</protein>
<sequence length="127" mass="13691">MLSFASAAFGADGTLVGTYTANLEALPEAVRDPDTMAWWAKNPGLAGVPVRVTRCGDERIPYVAMRRAARSADGPLGEGGCDRPDATYRRDPVRPWEETEAVALEKCCGEGLWITSSDVSRSGSEWL</sequence>
<feature type="region of interest" description="Disordered" evidence="1">
    <location>
        <begin position="72"/>
        <end position="94"/>
    </location>
</feature>
<feature type="compositionally biased region" description="Basic and acidic residues" evidence="1">
    <location>
        <begin position="80"/>
        <end position="94"/>
    </location>
</feature>
<evidence type="ECO:0000313" key="2">
    <source>
        <dbReference type="EMBL" id="SNR30712.1"/>
    </source>
</evidence>
<proteinExistence type="predicted"/>
<name>A0A238V8D7_9ACTN</name>
<dbReference type="EMBL" id="FZNR01000001">
    <property type="protein sequence ID" value="SNR30712.1"/>
    <property type="molecule type" value="Genomic_DNA"/>
</dbReference>
<dbReference type="AlphaFoldDB" id="A0A238V8D7"/>
<accession>A0A238V8D7</accession>
<gene>
    <name evidence="2" type="ORF">SAMN06264365_101865</name>
</gene>
<evidence type="ECO:0000256" key="1">
    <source>
        <dbReference type="SAM" id="MobiDB-lite"/>
    </source>
</evidence>
<evidence type="ECO:0000313" key="3">
    <source>
        <dbReference type="Proteomes" id="UP000198415"/>
    </source>
</evidence>
<organism evidence="2 3">
    <name type="scientific">Actinoplanes regularis</name>
    <dbReference type="NCBI Taxonomy" id="52697"/>
    <lineage>
        <taxon>Bacteria</taxon>
        <taxon>Bacillati</taxon>
        <taxon>Actinomycetota</taxon>
        <taxon>Actinomycetes</taxon>
        <taxon>Micromonosporales</taxon>
        <taxon>Micromonosporaceae</taxon>
        <taxon>Actinoplanes</taxon>
    </lineage>
</organism>
<keyword evidence="3" id="KW-1185">Reference proteome</keyword>
<dbReference type="Proteomes" id="UP000198415">
    <property type="component" value="Unassembled WGS sequence"/>
</dbReference>